<dbReference type="AlphaFoldDB" id="A0A410DR80"/>
<keyword evidence="3" id="KW-1185">Reference proteome</keyword>
<keyword evidence="1" id="KW-0175">Coiled coil</keyword>
<accession>A0A410DR80</accession>
<protein>
    <submittedName>
        <fullName evidence="2">Uncharacterized protein</fullName>
    </submittedName>
</protein>
<evidence type="ECO:0000256" key="1">
    <source>
        <dbReference type="SAM" id="Coils"/>
    </source>
</evidence>
<organism evidence="2 3">
    <name type="scientific">Clostridium manihotivorum</name>
    <dbReference type="NCBI Taxonomy" id="2320868"/>
    <lineage>
        <taxon>Bacteria</taxon>
        <taxon>Bacillati</taxon>
        <taxon>Bacillota</taxon>
        <taxon>Clostridia</taxon>
        <taxon>Eubacteriales</taxon>
        <taxon>Clostridiaceae</taxon>
        <taxon>Clostridium</taxon>
    </lineage>
</organism>
<evidence type="ECO:0000313" key="2">
    <source>
        <dbReference type="EMBL" id="QAA31614.1"/>
    </source>
</evidence>
<name>A0A410DR80_9CLOT</name>
<sequence>MLANKYKEYALEIDDSIWYLYQNELQVCLRIFNNNSFNEEKVIVDQCRFLLSVILTKDNTIYIFVQSIDNSIIMYCLTKDTLTSSIITTNYISNDYIEIISLNNCLNVIYSKTSDNSTFLYHRTIKSDLKLTSPLMLDLIDNSLPYSFIATSQGNNIYICYNKKMKNSCLGFRQYDATKNLWGNFIILDSSYLPIEDYSFIVGEGGVLAYSYKVNSQRRGQLKYGYGTATNIVRNTINVNSKLLACSVAFFHGKFFFTSVSENSLSTKTVDLLKGICGSKDIDLNPNSVTFKVHYQSNNPIILNTIFFSKDDEGSLITDSSYYYSLALGDHEGIEAKEFSNSSDSLKETANKLIEYEKQLFDKQQLINSLEATIKDLRYKSVVNEDKLKNLSKTTTINDEENLKLKSTLSSLYANMLSKENKITELEKNLTEKYNVVSTYKNKIEELNKVIFDLENQVSSYKSASSIAQASLSKEKDTSHVEELNRTIETLKNQLSLKDKNITQITQKNAELINQINALNVSIEELTSKQKKSSFIKRIFNDEE</sequence>
<dbReference type="EMBL" id="CP025746">
    <property type="protein sequence ID" value="QAA31614.1"/>
    <property type="molecule type" value="Genomic_DNA"/>
</dbReference>
<dbReference type="KEGG" id="cmah:C1I91_08130"/>
<reference evidence="2 3" key="1">
    <citation type="submission" date="2018-01" db="EMBL/GenBank/DDBJ databases">
        <title>Genome Sequencing and Assembly of Anaerobacter polyendosporus strain CT4.</title>
        <authorList>
            <person name="Tachaapaikoon C."/>
            <person name="Sutheeworapong S."/>
            <person name="Jenjaroenpun P."/>
            <person name="Wongsurawat T."/>
            <person name="Nookeaw I."/>
            <person name="Cheawchanlertfa P."/>
            <person name="Kosugi A."/>
            <person name="Cheevadhanarak S."/>
            <person name="Ratanakhanokchai K."/>
        </authorList>
    </citation>
    <scope>NUCLEOTIDE SEQUENCE [LARGE SCALE GENOMIC DNA]</scope>
    <source>
        <strain evidence="2 3">CT4</strain>
    </source>
</reference>
<feature type="coiled-coil region" evidence="1">
    <location>
        <begin position="409"/>
        <end position="529"/>
    </location>
</feature>
<evidence type="ECO:0000313" key="3">
    <source>
        <dbReference type="Proteomes" id="UP000286268"/>
    </source>
</evidence>
<gene>
    <name evidence="2" type="ORF">C1I91_08130</name>
</gene>
<dbReference type="Proteomes" id="UP000286268">
    <property type="component" value="Chromosome"/>
</dbReference>
<proteinExistence type="predicted"/>